<evidence type="ECO:0000313" key="2">
    <source>
        <dbReference type="Proteomes" id="UP001595793"/>
    </source>
</evidence>
<name>A0ABV8HGS6_9FLAO</name>
<dbReference type="EMBL" id="JBHSAS010000033">
    <property type="protein sequence ID" value="MFC4029536.1"/>
    <property type="molecule type" value="Genomic_DNA"/>
</dbReference>
<reference evidence="2" key="1">
    <citation type="journal article" date="2019" name="Int. J. Syst. Evol. Microbiol.">
        <title>The Global Catalogue of Microorganisms (GCM) 10K type strain sequencing project: providing services to taxonomists for standard genome sequencing and annotation.</title>
        <authorList>
            <consortium name="The Broad Institute Genomics Platform"/>
            <consortium name="The Broad Institute Genome Sequencing Center for Infectious Disease"/>
            <person name="Wu L."/>
            <person name="Ma J."/>
        </authorList>
    </citation>
    <scope>NUCLEOTIDE SEQUENCE [LARGE SCALE GENOMIC DNA]</scope>
    <source>
        <strain evidence="2">CECT 9128</strain>
    </source>
</reference>
<evidence type="ECO:0000313" key="1">
    <source>
        <dbReference type="EMBL" id="MFC4029536.1"/>
    </source>
</evidence>
<accession>A0ABV8HGS6</accession>
<sequence>MRKIILIYVFASFLIGCSNDQIESENFVKSDRILELTKADQKFDSWDDFYKRYYANSELNLQELETAFGYAIDTESPFSPALQAILGSDNQFLIGDKSFWVSDGVIYELDLNKDLLSQKQNKDELIAFGQINVESIPYEGSRSQTKSQMSITGEIDHYIWEFYREDYIDDCGNGVHKGPKSKKFKFVNELYSEHIRTGSVYGVHNYALWLRVKLEYNPRNNRWTGTTEGREIEISISDNSILRNNWGGTYPDTYTNHPYPYVLNWSSDCSSNQNFLLRTHTHAGPLIESETYWDTSCYGTITQKIIGDSSSNKWINNVSW</sequence>
<gene>
    <name evidence="1" type="ORF">ACFOS1_19110</name>
</gene>
<proteinExistence type="predicted"/>
<dbReference type="RefSeq" id="WP_290230638.1">
    <property type="nucleotide sequence ID" value="NZ_JAUFPZ010000002.1"/>
</dbReference>
<protein>
    <submittedName>
        <fullName evidence="1">Uncharacterized protein</fullName>
    </submittedName>
</protein>
<comment type="caution">
    <text evidence="1">The sequence shown here is derived from an EMBL/GenBank/DDBJ whole genome shotgun (WGS) entry which is preliminary data.</text>
</comment>
<dbReference type="PROSITE" id="PS51257">
    <property type="entry name" value="PROKAR_LIPOPROTEIN"/>
    <property type="match status" value="1"/>
</dbReference>
<dbReference type="Proteomes" id="UP001595793">
    <property type="component" value="Unassembled WGS sequence"/>
</dbReference>
<organism evidence="1 2">
    <name type="scientific">Zunongwangia endophytica</name>
    <dbReference type="NCBI Taxonomy" id="1808945"/>
    <lineage>
        <taxon>Bacteria</taxon>
        <taxon>Pseudomonadati</taxon>
        <taxon>Bacteroidota</taxon>
        <taxon>Flavobacteriia</taxon>
        <taxon>Flavobacteriales</taxon>
        <taxon>Flavobacteriaceae</taxon>
        <taxon>Zunongwangia</taxon>
    </lineage>
</organism>
<keyword evidence="2" id="KW-1185">Reference proteome</keyword>